<dbReference type="AlphaFoldDB" id="A0ABD1X4M4"/>
<organism evidence="1 2">
    <name type="scientific">Forsythia ovata</name>
    <dbReference type="NCBI Taxonomy" id="205694"/>
    <lineage>
        <taxon>Eukaryota</taxon>
        <taxon>Viridiplantae</taxon>
        <taxon>Streptophyta</taxon>
        <taxon>Embryophyta</taxon>
        <taxon>Tracheophyta</taxon>
        <taxon>Spermatophyta</taxon>
        <taxon>Magnoliopsida</taxon>
        <taxon>eudicotyledons</taxon>
        <taxon>Gunneridae</taxon>
        <taxon>Pentapetalae</taxon>
        <taxon>asterids</taxon>
        <taxon>lamiids</taxon>
        <taxon>Lamiales</taxon>
        <taxon>Oleaceae</taxon>
        <taxon>Forsythieae</taxon>
        <taxon>Forsythia</taxon>
    </lineage>
</organism>
<evidence type="ECO:0000313" key="2">
    <source>
        <dbReference type="Proteomes" id="UP001604277"/>
    </source>
</evidence>
<reference evidence="2" key="1">
    <citation type="submission" date="2024-07" db="EMBL/GenBank/DDBJ databases">
        <title>Two chromosome-level genome assemblies of Korean endemic species Abeliophyllum distichum and Forsythia ovata (Oleaceae).</title>
        <authorList>
            <person name="Jang H."/>
        </authorList>
    </citation>
    <scope>NUCLEOTIDE SEQUENCE [LARGE SCALE GENOMIC DNA]</scope>
</reference>
<dbReference type="EMBL" id="JBFOLJ010000001">
    <property type="protein sequence ID" value="KAL2556933.1"/>
    <property type="molecule type" value="Genomic_DNA"/>
</dbReference>
<evidence type="ECO:0000313" key="1">
    <source>
        <dbReference type="EMBL" id="KAL2556933.1"/>
    </source>
</evidence>
<gene>
    <name evidence="1" type="ORF">Fot_01672</name>
</gene>
<keyword evidence="2" id="KW-1185">Reference proteome</keyword>
<name>A0ABD1X4M4_9LAMI</name>
<dbReference type="Proteomes" id="UP001604277">
    <property type="component" value="Unassembled WGS sequence"/>
</dbReference>
<accession>A0ABD1X4M4</accession>
<proteinExistence type="predicted"/>
<comment type="caution">
    <text evidence="1">The sequence shown here is derived from an EMBL/GenBank/DDBJ whole genome shotgun (WGS) entry which is preliminary data.</text>
</comment>
<protein>
    <submittedName>
        <fullName evidence="1">Uncharacterized protein</fullName>
    </submittedName>
</protein>
<sequence>MYDAVIILVQIKNDFFCFCYDLGSGVYHSGLLTGLDWPGPSRFCHISAWNALAHRPSHGGASQAYRLFLRANFSNLAQTTFKGGQVHGLAWLGLALGWTV</sequence>